<dbReference type="Proteomes" id="UP001595921">
    <property type="component" value="Unassembled WGS sequence"/>
</dbReference>
<keyword evidence="2" id="KW-1185">Reference proteome</keyword>
<evidence type="ECO:0000313" key="1">
    <source>
        <dbReference type="EMBL" id="MFC4359533.1"/>
    </source>
</evidence>
<organism evidence="1 2">
    <name type="scientific">Halobium salinum</name>
    <dbReference type="NCBI Taxonomy" id="1364940"/>
    <lineage>
        <taxon>Archaea</taxon>
        <taxon>Methanobacteriati</taxon>
        <taxon>Methanobacteriota</taxon>
        <taxon>Stenosarchaea group</taxon>
        <taxon>Halobacteria</taxon>
        <taxon>Halobacteriales</taxon>
        <taxon>Haloferacaceae</taxon>
        <taxon>Halobium</taxon>
    </lineage>
</organism>
<reference evidence="1 2" key="1">
    <citation type="journal article" date="2019" name="Int. J. Syst. Evol. Microbiol.">
        <title>The Global Catalogue of Microorganisms (GCM) 10K type strain sequencing project: providing services to taxonomists for standard genome sequencing and annotation.</title>
        <authorList>
            <consortium name="The Broad Institute Genomics Platform"/>
            <consortium name="The Broad Institute Genome Sequencing Center for Infectious Disease"/>
            <person name="Wu L."/>
            <person name="Ma J."/>
        </authorList>
    </citation>
    <scope>NUCLEOTIDE SEQUENCE [LARGE SCALE GENOMIC DNA]</scope>
    <source>
        <strain evidence="1 2">CGMCC 1.12553</strain>
    </source>
</reference>
<sequence>MWDRPSPRIEKTLHTGFMTGTPDWLRGYGGVTLDENLRKAQLEIQAPNTAGGVEFATEDGASPRWLYTSYFAELRLGCTFSHDLTGRNKFNLTFSDAVGPTVSDDWVVAGEDARSVGNHLMFGRNGSQTDRRIEYGWVTADGRVRCELRIRPGDGEATFLLGDADQPVLHVADADFGTSDFVPKLQVETDNEGTTQSVWLDEVWLTAVPL</sequence>
<protein>
    <submittedName>
        <fullName evidence="1">Uncharacterized protein</fullName>
    </submittedName>
</protein>
<comment type="caution">
    <text evidence="1">The sequence shown here is derived from an EMBL/GenBank/DDBJ whole genome shotgun (WGS) entry which is preliminary data.</text>
</comment>
<name>A0ABD5PFJ6_9EURY</name>
<accession>A0ABD5PFJ6</accession>
<dbReference type="AlphaFoldDB" id="A0ABD5PFJ6"/>
<gene>
    <name evidence="1" type="ORF">ACFO0N_16445</name>
</gene>
<dbReference type="RefSeq" id="WP_267621662.1">
    <property type="nucleotide sequence ID" value="NZ_JAODIW010000006.1"/>
</dbReference>
<dbReference type="EMBL" id="JBHSDS010000008">
    <property type="protein sequence ID" value="MFC4359533.1"/>
    <property type="molecule type" value="Genomic_DNA"/>
</dbReference>
<proteinExistence type="predicted"/>
<evidence type="ECO:0000313" key="2">
    <source>
        <dbReference type="Proteomes" id="UP001595921"/>
    </source>
</evidence>